<evidence type="ECO:0000256" key="4">
    <source>
        <dbReference type="ARBA" id="ARBA00022993"/>
    </source>
</evidence>
<dbReference type="GO" id="GO:0004140">
    <property type="term" value="F:dephospho-CoA kinase activity"/>
    <property type="evidence" value="ECO:0007669"/>
    <property type="project" value="UniProtKB-UniRule"/>
</dbReference>
<dbReference type="OrthoDB" id="9812943at2"/>
<evidence type="ECO:0000313" key="8">
    <source>
        <dbReference type="Proteomes" id="UP000283063"/>
    </source>
</evidence>
<dbReference type="PROSITE" id="PS51219">
    <property type="entry name" value="DPCK"/>
    <property type="match status" value="1"/>
</dbReference>
<dbReference type="PANTHER" id="PTHR10695:SF46">
    <property type="entry name" value="BIFUNCTIONAL COENZYME A SYNTHASE-RELATED"/>
    <property type="match status" value="1"/>
</dbReference>
<evidence type="ECO:0000256" key="5">
    <source>
        <dbReference type="HAMAP-Rule" id="MF_00376"/>
    </source>
</evidence>
<dbReference type="NCBIfam" id="TIGR00152">
    <property type="entry name" value="dephospho-CoA kinase"/>
    <property type="match status" value="1"/>
</dbReference>
<dbReference type="InterPro" id="IPR027417">
    <property type="entry name" value="P-loop_NTPase"/>
</dbReference>
<reference evidence="7 8" key="1">
    <citation type="submission" date="2018-10" db="EMBL/GenBank/DDBJ databases">
        <title>Parasedimentitalea marina sp. nov., a psychrophilic bacterium isolated from deep seawater of the New Britain Trench.</title>
        <authorList>
            <person name="Cao J."/>
        </authorList>
    </citation>
    <scope>NUCLEOTIDE SEQUENCE [LARGE SCALE GENOMIC DNA]</scope>
    <source>
        <strain evidence="7 8">W43</strain>
    </source>
</reference>
<comment type="pathway">
    <text evidence="5">Cofactor biosynthesis; coenzyme A biosynthesis; CoA from (R)-pantothenate: step 5/5.</text>
</comment>
<keyword evidence="5" id="KW-0963">Cytoplasm</keyword>
<evidence type="ECO:0000256" key="2">
    <source>
        <dbReference type="ARBA" id="ARBA00022741"/>
    </source>
</evidence>
<dbReference type="EMBL" id="CP033219">
    <property type="protein sequence ID" value="AZV80071.1"/>
    <property type="molecule type" value="Genomic_DNA"/>
</dbReference>
<keyword evidence="8" id="KW-1185">Reference proteome</keyword>
<evidence type="ECO:0000256" key="3">
    <source>
        <dbReference type="ARBA" id="ARBA00022840"/>
    </source>
</evidence>
<comment type="similarity">
    <text evidence="1 5">Belongs to the CoaE family.</text>
</comment>
<dbReference type="InterPro" id="IPR001977">
    <property type="entry name" value="Depp_CoAkinase"/>
</dbReference>
<evidence type="ECO:0000256" key="6">
    <source>
        <dbReference type="NCBIfam" id="TIGR00152"/>
    </source>
</evidence>
<dbReference type="PANTHER" id="PTHR10695">
    <property type="entry name" value="DEPHOSPHO-COA KINASE-RELATED"/>
    <property type="match status" value="1"/>
</dbReference>
<dbReference type="UniPathway" id="UPA00241">
    <property type="reaction ID" value="UER00356"/>
</dbReference>
<keyword evidence="5 7" id="KW-0418">Kinase</keyword>
<dbReference type="AlphaFoldDB" id="A0A3T0N7X6"/>
<comment type="function">
    <text evidence="5">Catalyzes the phosphorylation of the 3'-hydroxyl group of dephosphocoenzyme A to form coenzyme A.</text>
</comment>
<name>A0A3T0N7X6_9RHOB</name>
<gene>
    <name evidence="5 7" type="primary">coaE</name>
    <name evidence="7" type="ORF">EBB79_20705</name>
</gene>
<dbReference type="HAMAP" id="MF_00376">
    <property type="entry name" value="Dephospho_CoA_kinase"/>
    <property type="match status" value="1"/>
</dbReference>
<feature type="binding site" evidence="5">
    <location>
        <begin position="12"/>
        <end position="17"/>
    </location>
    <ligand>
        <name>ATP</name>
        <dbReference type="ChEBI" id="CHEBI:30616"/>
    </ligand>
</feature>
<protein>
    <recommendedName>
        <fullName evidence="5 6">Dephospho-CoA kinase</fullName>
        <ecNumber evidence="5 6">2.7.1.24</ecNumber>
    </recommendedName>
    <alternativeName>
        <fullName evidence="5">Dephosphocoenzyme A kinase</fullName>
    </alternativeName>
</protein>
<organism evidence="7 8">
    <name type="scientific">Parasedimentitalea marina</name>
    <dbReference type="NCBI Taxonomy" id="2483033"/>
    <lineage>
        <taxon>Bacteria</taxon>
        <taxon>Pseudomonadati</taxon>
        <taxon>Pseudomonadota</taxon>
        <taxon>Alphaproteobacteria</taxon>
        <taxon>Rhodobacterales</taxon>
        <taxon>Paracoccaceae</taxon>
        <taxon>Parasedimentitalea</taxon>
    </lineage>
</organism>
<dbReference type="Proteomes" id="UP000283063">
    <property type="component" value="Chromosome"/>
</dbReference>
<keyword evidence="4 5" id="KW-0173">Coenzyme A biosynthesis</keyword>
<keyword evidence="3 5" id="KW-0067">ATP-binding</keyword>
<keyword evidence="2 5" id="KW-0547">Nucleotide-binding</keyword>
<dbReference type="Gene3D" id="3.40.50.300">
    <property type="entry name" value="P-loop containing nucleotide triphosphate hydrolases"/>
    <property type="match status" value="1"/>
</dbReference>
<dbReference type="EC" id="2.7.1.24" evidence="5 6"/>
<dbReference type="GO" id="GO:0015937">
    <property type="term" value="P:coenzyme A biosynthetic process"/>
    <property type="evidence" value="ECO:0007669"/>
    <property type="project" value="UniProtKB-UniRule"/>
</dbReference>
<dbReference type="RefSeq" id="WP_127750656.1">
    <property type="nucleotide sequence ID" value="NZ_CP033219.1"/>
</dbReference>
<comment type="subcellular location">
    <subcellularLocation>
        <location evidence="5">Cytoplasm</location>
    </subcellularLocation>
</comment>
<dbReference type="SUPFAM" id="SSF52540">
    <property type="entry name" value="P-loop containing nucleoside triphosphate hydrolases"/>
    <property type="match status" value="1"/>
</dbReference>
<dbReference type="KEGG" id="sedi:EBB79_20705"/>
<proteinExistence type="inferred from homology"/>
<dbReference type="CDD" id="cd02022">
    <property type="entry name" value="DPCK"/>
    <property type="match status" value="1"/>
</dbReference>
<sequence>MTFNLGLTGSIGMGKSTTADLFAIAGCDVWDADAAVHRLYDRGGAAVPAMQASFPDAVHDGRVDRGTLKAIIAKDPTALTRIEAIVHPLVSLDRDHFRKTAKSDILVFDIPLLFEAGGHSEMDAVACVTIDAETQKRRVLMRGTMTLEQFLQIRKKQLPIEEKTARSDYVIVTDTQDHARAQVEAILADIREKIANA</sequence>
<comment type="catalytic activity">
    <reaction evidence="5">
        <text>3'-dephospho-CoA + ATP = ADP + CoA + H(+)</text>
        <dbReference type="Rhea" id="RHEA:18245"/>
        <dbReference type="ChEBI" id="CHEBI:15378"/>
        <dbReference type="ChEBI" id="CHEBI:30616"/>
        <dbReference type="ChEBI" id="CHEBI:57287"/>
        <dbReference type="ChEBI" id="CHEBI:57328"/>
        <dbReference type="ChEBI" id="CHEBI:456216"/>
        <dbReference type="EC" id="2.7.1.24"/>
    </reaction>
</comment>
<keyword evidence="5 7" id="KW-0808">Transferase</keyword>
<dbReference type="Pfam" id="PF01121">
    <property type="entry name" value="CoaE"/>
    <property type="match status" value="1"/>
</dbReference>
<evidence type="ECO:0000256" key="1">
    <source>
        <dbReference type="ARBA" id="ARBA00009018"/>
    </source>
</evidence>
<dbReference type="GO" id="GO:0005737">
    <property type="term" value="C:cytoplasm"/>
    <property type="evidence" value="ECO:0007669"/>
    <property type="project" value="UniProtKB-SubCell"/>
</dbReference>
<dbReference type="GO" id="GO:0005524">
    <property type="term" value="F:ATP binding"/>
    <property type="evidence" value="ECO:0007669"/>
    <property type="project" value="UniProtKB-UniRule"/>
</dbReference>
<accession>A0A3T0N7X6</accession>
<evidence type="ECO:0000313" key="7">
    <source>
        <dbReference type="EMBL" id="AZV80071.1"/>
    </source>
</evidence>